<evidence type="ECO:0000256" key="2">
    <source>
        <dbReference type="ARBA" id="ARBA00022801"/>
    </source>
</evidence>
<dbReference type="PANTHER" id="PTHR21661:SF71">
    <property type="entry name" value="EPOXIDE HYDROLASE N-TERMINAL DOMAIN-CONTAINING PROTEIN"/>
    <property type="match status" value="1"/>
</dbReference>
<dbReference type="InterPro" id="IPR010497">
    <property type="entry name" value="Epoxide_hydro_N"/>
</dbReference>
<feature type="domain" description="Epoxide hydrolase N-terminal" evidence="4">
    <location>
        <begin position="16"/>
        <end position="131"/>
    </location>
</feature>
<gene>
    <name evidence="5" type="ORF">IFR04_005110</name>
</gene>
<comment type="caution">
    <text evidence="5">The sequence shown here is derived from an EMBL/GenBank/DDBJ whole genome shotgun (WGS) entry which is preliminary data.</text>
</comment>
<dbReference type="GO" id="GO:0004301">
    <property type="term" value="F:epoxide hydrolase activity"/>
    <property type="evidence" value="ECO:0007669"/>
    <property type="project" value="TreeGrafter"/>
</dbReference>
<dbReference type="AlphaFoldDB" id="A0A8H7TLD0"/>
<feature type="region of interest" description="Disordered" evidence="3">
    <location>
        <begin position="279"/>
        <end position="321"/>
    </location>
</feature>
<dbReference type="EMBL" id="JAFJYH010000060">
    <property type="protein sequence ID" value="KAG4421734.1"/>
    <property type="molecule type" value="Genomic_DNA"/>
</dbReference>
<dbReference type="Pfam" id="PF06441">
    <property type="entry name" value="EHN"/>
    <property type="match status" value="1"/>
</dbReference>
<accession>A0A8H7TLD0</accession>
<dbReference type="InterPro" id="IPR029058">
    <property type="entry name" value="AB_hydrolase_fold"/>
</dbReference>
<evidence type="ECO:0000259" key="4">
    <source>
        <dbReference type="Pfam" id="PF06441"/>
    </source>
</evidence>
<proteinExistence type="inferred from homology"/>
<keyword evidence="6" id="KW-1185">Reference proteome</keyword>
<dbReference type="Proteomes" id="UP000664132">
    <property type="component" value="Unassembled WGS sequence"/>
</dbReference>
<evidence type="ECO:0000313" key="6">
    <source>
        <dbReference type="Proteomes" id="UP000664132"/>
    </source>
</evidence>
<keyword evidence="2" id="KW-0378">Hydrolase</keyword>
<comment type="similarity">
    <text evidence="1">Belongs to the peptidase S33 family.</text>
</comment>
<name>A0A8H7TLD0_9HELO</name>
<protein>
    <recommendedName>
        <fullName evidence="4">Epoxide hydrolase N-terminal domain-containing protein</fullName>
    </recommendedName>
</protein>
<feature type="region of interest" description="Disordered" evidence="3">
    <location>
        <begin position="509"/>
        <end position="558"/>
    </location>
</feature>
<organism evidence="5 6">
    <name type="scientific">Cadophora malorum</name>
    <dbReference type="NCBI Taxonomy" id="108018"/>
    <lineage>
        <taxon>Eukaryota</taxon>
        <taxon>Fungi</taxon>
        <taxon>Dikarya</taxon>
        <taxon>Ascomycota</taxon>
        <taxon>Pezizomycotina</taxon>
        <taxon>Leotiomycetes</taxon>
        <taxon>Helotiales</taxon>
        <taxon>Ploettnerulaceae</taxon>
        <taxon>Cadophora</taxon>
    </lineage>
</organism>
<dbReference type="PANTHER" id="PTHR21661">
    <property type="entry name" value="EPOXIDE HYDROLASE 1-RELATED"/>
    <property type="match status" value="1"/>
</dbReference>
<evidence type="ECO:0000313" key="5">
    <source>
        <dbReference type="EMBL" id="KAG4421734.1"/>
    </source>
</evidence>
<dbReference type="GO" id="GO:0097176">
    <property type="term" value="P:epoxide metabolic process"/>
    <property type="evidence" value="ECO:0007669"/>
    <property type="project" value="TreeGrafter"/>
</dbReference>
<evidence type="ECO:0000256" key="3">
    <source>
        <dbReference type="SAM" id="MobiDB-lite"/>
    </source>
</evidence>
<reference evidence="5" key="1">
    <citation type="submission" date="2021-02" db="EMBL/GenBank/DDBJ databases">
        <title>Genome sequence Cadophora malorum strain M34.</title>
        <authorList>
            <person name="Stefanovic E."/>
            <person name="Vu D."/>
            <person name="Scully C."/>
            <person name="Dijksterhuis J."/>
            <person name="Roader J."/>
            <person name="Houbraken J."/>
        </authorList>
    </citation>
    <scope>NUCLEOTIDE SEQUENCE</scope>
    <source>
        <strain evidence="5">M34</strain>
    </source>
</reference>
<dbReference type="OrthoDB" id="7130006at2759"/>
<dbReference type="SUPFAM" id="SSF53474">
    <property type="entry name" value="alpha/beta-Hydrolases"/>
    <property type="match status" value="1"/>
</dbReference>
<evidence type="ECO:0000256" key="1">
    <source>
        <dbReference type="ARBA" id="ARBA00010088"/>
    </source>
</evidence>
<dbReference type="Gene3D" id="3.40.50.1820">
    <property type="entry name" value="alpha/beta hydrolase"/>
    <property type="match status" value="1"/>
</dbReference>
<sequence>MENSVASLHAVESEEVRPYKIHVSSKYLDLTKKKLELTRLPHEVLLPREREWELGTPKSEIEPLIDFWLEHYTWRQRETHLNTTLPQYRTALSLPTTPPSPPLRIHFLYLKSPHKHALPLLLIPTFPLTNLSLTPLFAPLTSPTSPTSTQPFTLIVPSLPGLGFSDAFQTSATSSSSLENTAALCDALMKRLGYSYYLASATGSGVESPAGIDYHLLRILGDKYRDSCLGVHVVEPCVKAPTLRERPGEWMRFAVARFLHGNMFGYEKADFRALKAEETRAREQKSRSKSRSRRLLGGSSVGDEERPLAGGGQRQRRPGSGHRAIGILGLREPNTFAYALCDSPVGLLSLVLSALRRRSPNHMLTHTEIIDVTQLAWLPGPEAGARFWAAALEEVEGWENSSVSGTGGESVGGKAERKAKSNVAVTVFSADGCDGPSYVCPAWASAHHTILFSQRAPGRPGIAPWESVDVLIEGIRALAREVERIDPRLRIRALEEIVVFEEPIIEADVEDESERERESVDYSAWSGEGEEEEEGGEGHGMQLDVESPDTVVAVDMRR</sequence>